<feature type="domain" description="CBS" evidence="3">
    <location>
        <begin position="25"/>
        <end position="80"/>
    </location>
</feature>
<dbReference type="STRING" id="1715989.NITINOP_0567"/>
<evidence type="ECO:0000259" key="3">
    <source>
        <dbReference type="PROSITE" id="PS51371"/>
    </source>
</evidence>
<feature type="domain" description="CBS" evidence="3">
    <location>
        <begin position="89"/>
        <end position="145"/>
    </location>
</feature>
<accession>A0A0S4KMF3</accession>
<sequence>MPVRKNKAQGAKRQDFSSMTVEQVMETKVQSVHLRTKGDVIASLMIEGFGAVPVVDQRRRLVGIVSEHDLLAALDEGKELGTVAAGEVMTGNPYSIPAATNLATLVHVLRASDLVRVPVVDDKNRLIGIIARRDVLRVYLAAGPSAGKPKTRK</sequence>
<dbReference type="EMBL" id="LN885086">
    <property type="protein sequence ID" value="CUQ65543.1"/>
    <property type="molecule type" value="Genomic_DNA"/>
</dbReference>
<keyword evidence="1 2" id="KW-0129">CBS domain</keyword>
<evidence type="ECO:0000313" key="4">
    <source>
        <dbReference type="EMBL" id="CUQ65543.1"/>
    </source>
</evidence>
<gene>
    <name evidence="4" type="ORF">NITINOP_0567</name>
</gene>
<dbReference type="Gene3D" id="3.10.580.10">
    <property type="entry name" value="CBS-domain"/>
    <property type="match status" value="1"/>
</dbReference>
<dbReference type="SUPFAM" id="SSF54631">
    <property type="entry name" value="CBS-domain pair"/>
    <property type="match status" value="1"/>
</dbReference>
<dbReference type="CDD" id="cd02205">
    <property type="entry name" value="CBS_pair_SF"/>
    <property type="match status" value="1"/>
</dbReference>
<dbReference type="SMART" id="SM00116">
    <property type="entry name" value="CBS"/>
    <property type="match status" value="2"/>
</dbReference>
<organism evidence="4 5">
    <name type="scientific">Candidatus Nitrospira inopinata</name>
    <dbReference type="NCBI Taxonomy" id="1715989"/>
    <lineage>
        <taxon>Bacteria</taxon>
        <taxon>Pseudomonadati</taxon>
        <taxon>Nitrospirota</taxon>
        <taxon>Nitrospiria</taxon>
        <taxon>Nitrospirales</taxon>
        <taxon>Nitrospiraceae</taxon>
        <taxon>Nitrospira</taxon>
    </lineage>
</organism>
<dbReference type="PANTHER" id="PTHR43080">
    <property type="entry name" value="CBS DOMAIN-CONTAINING PROTEIN CBSX3, MITOCHONDRIAL"/>
    <property type="match status" value="1"/>
</dbReference>
<evidence type="ECO:0000256" key="1">
    <source>
        <dbReference type="ARBA" id="ARBA00023122"/>
    </source>
</evidence>
<dbReference type="PROSITE" id="PS51371">
    <property type="entry name" value="CBS"/>
    <property type="match status" value="2"/>
</dbReference>
<dbReference type="KEGG" id="nio:NITINOP_0567"/>
<keyword evidence="5" id="KW-1185">Reference proteome</keyword>
<evidence type="ECO:0000256" key="2">
    <source>
        <dbReference type="PROSITE-ProRule" id="PRU00703"/>
    </source>
</evidence>
<dbReference type="Pfam" id="PF00571">
    <property type="entry name" value="CBS"/>
    <property type="match status" value="2"/>
</dbReference>
<evidence type="ECO:0000313" key="5">
    <source>
        <dbReference type="Proteomes" id="UP000066284"/>
    </source>
</evidence>
<name>A0A0S4KMF3_9BACT</name>
<reference evidence="5" key="1">
    <citation type="submission" date="2015-09" db="EMBL/GenBank/DDBJ databases">
        <authorList>
            <person name="Daims H."/>
        </authorList>
    </citation>
    <scope>NUCLEOTIDE SEQUENCE [LARGE SCALE GENOMIC DNA]</scope>
</reference>
<dbReference type="InterPro" id="IPR046342">
    <property type="entry name" value="CBS_dom_sf"/>
</dbReference>
<dbReference type="OrthoDB" id="9794094at2"/>
<dbReference type="AlphaFoldDB" id="A0A0S4KMF3"/>
<dbReference type="PANTHER" id="PTHR43080:SF26">
    <property type="entry name" value="REGULATORY PROTEIN"/>
    <property type="match status" value="1"/>
</dbReference>
<dbReference type="InterPro" id="IPR000644">
    <property type="entry name" value="CBS_dom"/>
</dbReference>
<dbReference type="InterPro" id="IPR051257">
    <property type="entry name" value="Diverse_CBS-Domain"/>
</dbReference>
<protein>
    <recommendedName>
        <fullName evidence="3">CBS domain-containing protein</fullName>
    </recommendedName>
</protein>
<dbReference type="RefSeq" id="WP_062482959.1">
    <property type="nucleotide sequence ID" value="NZ_LN885086.1"/>
</dbReference>
<proteinExistence type="predicted"/>
<dbReference type="Proteomes" id="UP000066284">
    <property type="component" value="Chromosome 1"/>
</dbReference>